<accession>G0UX78</accession>
<protein>
    <recommendedName>
        <fullName evidence="2">Paraflagellar rod component</fullName>
    </recommendedName>
</protein>
<reference evidence="1" key="1">
    <citation type="journal article" date="2012" name="Proc. Natl. Acad. Sci. U.S.A.">
        <title>Antigenic diversity is generated by distinct evolutionary mechanisms in African trypanosome species.</title>
        <authorList>
            <person name="Jackson A.P."/>
            <person name="Berry A."/>
            <person name="Aslett M."/>
            <person name="Allison H.C."/>
            <person name="Burton P."/>
            <person name="Vavrova-Anderson J."/>
            <person name="Brown R."/>
            <person name="Browne H."/>
            <person name="Corton N."/>
            <person name="Hauser H."/>
            <person name="Gamble J."/>
            <person name="Gilderthorp R."/>
            <person name="Marcello L."/>
            <person name="McQuillan J."/>
            <person name="Otto T.D."/>
            <person name="Quail M.A."/>
            <person name="Sanders M.J."/>
            <person name="van Tonder A."/>
            <person name="Ginger M.L."/>
            <person name="Field M.C."/>
            <person name="Barry J.D."/>
            <person name="Hertz-Fowler C."/>
            <person name="Berriman M."/>
        </authorList>
    </citation>
    <scope>NUCLEOTIDE SEQUENCE</scope>
    <source>
        <strain evidence="1">IL3000</strain>
    </source>
</reference>
<proteinExistence type="predicted"/>
<organism evidence="1">
    <name type="scientific">Trypanosoma congolense (strain IL3000)</name>
    <dbReference type="NCBI Taxonomy" id="1068625"/>
    <lineage>
        <taxon>Eukaryota</taxon>
        <taxon>Discoba</taxon>
        <taxon>Euglenozoa</taxon>
        <taxon>Kinetoplastea</taxon>
        <taxon>Metakinetoplastina</taxon>
        <taxon>Trypanosomatida</taxon>
        <taxon>Trypanosomatidae</taxon>
        <taxon>Trypanosoma</taxon>
        <taxon>Nannomonas</taxon>
    </lineage>
</organism>
<sequence>MDRVYHSIGPLSPFLWDVPSANLVPPGFTPGTVAEAMLHIADLTLSFDLLAKAIDPSFHPVFKAMETHQLHTRVLHKRQFDVMQHGMVLDEAERLVLVKVPPLCGDTGELVSKEYAVLCEDDFNSSPCAQHPIVPEHCFVVYQLPAKGEGEAVIPTPIFRLVFRNESFNENMRRDLVQKFPLYRLRSVYVSHKKYYNLRKKLQMYNEASTQSAALPDHSLEEQLGLQPLRTLFNLWVLVLEGIAPSWLVDKGVGPDIVTLFLSHHRADGKYNVKEAIEIYSQLPVDNRIRCSYYLTSARMQRRIQVMRRSSDMINTWRSGHYDIRYFSEVAVGSEPMERLAPCFRMLLCNRKPGRNYVEDDEIAAFVPEDSECQPFQVYNTLAAERLRLWVIKGLLTAELHEVHNLMLEFDTAMVIAECVGLLWGDEVEERHREVVFHVCKIIVETVEDYVQHSGVIWRVIIVTSDEDSARSAAICQDVLEVTQMAKTRVEIEEVQQVAAAGEACCEEIPSNNSEGGVSTFDEEVDVNEKESELHVRTNQHLTAAVPQRPISDGHVLHSQQEPFVAVSRISEEIRSRAMRCGVRLTDGELYPIFLALSGGKDAVPIKVVVDLILEKQDEAMRGNTGKFQGRAHMLWPHDHPICAVDYCGVPYDKRAVTNFVKSFQRRPYRTYNKHDCMTFRAPTPTPPSDSLNYVEFSVMMLALARQ</sequence>
<evidence type="ECO:0000313" key="1">
    <source>
        <dbReference type="EMBL" id="CCC93995.1"/>
    </source>
</evidence>
<dbReference type="EMBL" id="HE575323">
    <property type="protein sequence ID" value="CCC93995.1"/>
    <property type="molecule type" value="Genomic_DNA"/>
</dbReference>
<name>G0UX78_TRYCI</name>
<dbReference type="AlphaFoldDB" id="G0UX78"/>
<gene>
    <name evidence="1" type="ORF">TCIL3000_10_7700</name>
</gene>
<dbReference type="VEuPathDB" id="TriTrypDB:TcIL3000_10_7700"/>
<evidence type="ECO:0008006" key="2">
    <source>
        <dbReference type="Google" id="ProtNLM"/>
    </source>
</evidence>